<organism evidence="4 5">
    <name type="scientific">Nocardioides dubius</name>
    <dbReference type="NCBI Taxonomy" id="317019"/>
    <lineage>
        <taxon>Bacteria</taxon>
        <taxon>Bacillati</taxon>
        <taxon>Actinomycetota</taxon>
        <taxon>Actinomycetes</taxon>
        <taxon>Propionibacteriales</taxon>
        <taxon>Nocardioidaceae</taxon>
        <taxon>Nocardioides</taxon>
    </lineage>
</organism>
<name>A0ABN1TP90_9ACTN</name>
<evidence type="ECO:0000259" key="3">
    <source>
        <dbReference type="PROSITE" id="PS50093"/>
    </source>
</evidence>
<proteinExistence type="predicted"/>
<feature type="compositionally biased region" description="Polar residues" evidence="1">
    <location>
        <begin position="893"/>
        <end position="903"/>
    </location>
</feature>
<dbReference type="InterPro" id="IPR035986">
    <property type="entry name" value="PKD_dom_sf"/>
</dbReference>
<evidence type="ECO:0000256" key="2">
    <source>
        <dbReference type="SAM" id="SignalP"/>
    </source>
</evidence>
<protein>
    <recommendedName>
        <fullName evidence="3">PKD domain-containing protein</fullName>
    </recommendedName>
</protein>
<reference evidence="4 5" key="1">
    <citation type="journal article" date="2019" name="Int. J. Syst. Evol. Microbiol.">
        <title>The Global Catalogue of Microorganisms (GCM) 10K type strain sequencing project: providing services to taxonomists for standard genome sequencing and annotation.</title>
        <authorList>
            <consortium name="The Broad Institute Genomics Platform"/>
            <consortium name="The Broad Institute Genome Sequencing Center for Infectious Disease"/>
            <person name="Wu L."/>
            <person name="Ma J."/>
        </authorList>
    </citation>
    <scope>NUCLEOTIDE SEQUENCE [LARGE SCALE GENOMIC DNA]</scope>
    <source>
        <strain evidence="4 5">JCM 13008</strain>
    </source>
</reference>
<dbReference type="SUPFAM" id="SSF50998">
    <property type="entry name" value="Quinoprotein alcohol dehydrogenase-like"/>
    <property type="match status" value="1"/>
</dbReference>
<dbReference type="Proteomes" id="UP001501581">
    <property type="component" value="Unassembled WGS sequence"/>
</dbReference>
<feature type="region of interest" description="Disordered" evidence="1">
    <location>
        <begin position="881"/>
        <end position="926"/>
    </location>
</feature>
<dbReference type="Pfam" id="PF18911">
    <property type="entry name" value="PKD_4"/>
    <property type="match status" value="1"/>
</dbReference>
<feature type="signal peptide" evidence="2">
    <location>
        <begin position="1"/>
        <end position="17"/>
    </location>
</feature>
<dbReference type="InterPro" id="IPR011047">
    <property type="entry name" value="Quinoprotein_ADH-like_sf"/>
</dbReference>
<comment type="caution">
    <text evidence="4">The sequence shown here is derived from an EMBL/GenBank/DDBJ whole genome shotgun (WGS) entry which is preliminary data.</text>
</comment>
<gene>
    <name evidence="4" type="ORF">GCM10009668_08140</name>
</gene>
<dbReference type="InterPro" id="IPR013783">
    <property type="entry name" value="Ig-like_fold"/>
</dbReference>
<sequence>MTALLVAALAAVGPAEGADTGDAAPHPGRIVSDDPSAFTPHIMDGDVQTMTKVGNLIVVGGNFTRVRNAGSSTDIPRRNLFAFNATTGQVSTTFAPNPNAQVSKVLPAPDGQSVYIGGNFTSVTSNGTTTSVSRLYKADITTGARITQFQAGSLDGEVRDISVTGGRLWIAGKFTHVQGQPQRALATLNATTGARDTYFTGVLAGSHQPDTTTSVLQIASNPANTQLVAIGNFATVNGSNRHQFAVLDISGPGYALANYATAQFESGCNPVFHTYMSDVEYSPDGTFFVVATAGGYGGYTASMNGTSGCDGVFRYETNASGSNVRPTWSAYTGGDTTWTVEVTQDVVYAGGHQRWQNNPTTGNSAGDGAVSRPGIAALNTLNGLPWTWNPTRTLGAGVRDMIATDQGLFVGSDTDTFAGETHRKVAFLPLASGKELPPQVPLALPGDVFRVASGGSQLLRRGFDGSQVTSSANAPNGSGWGTSVGAFMINGVLYTGYANGNLTRRTFDGTTYGPETAVAAGDALSRMDAWHDSDVPDISTMFYDRGQIYFTRNGESSLYRRAFEPESDIVGQQRFAAGSVTGVNYSTMRGAFVANGRLYFATSTGTLNVANWNGTGAVSGTASVLSNAGTGWSSRAMFLYQGSTITPPPPEPPSASFTVGCTLLVCSYNASASDDSDGTITNYAWSFGDGQTATGPSPTTNHAYASGGSRTVTLTVTDNDGLTDTTTRVANPSETANPVTFVAAATTTGNRQNHTVTIPGSVQAGDLLVLFFTANSTTPTYSVPAGWSQAEAVAGGGIVGRLYTRLATPGDAGSAVTVVSSGYAKDAVTVAAYRGVDATTPLSDTAILLQTSDTAAHVTPAVTAPDGEQWLVSHWTDKSGTTTGWTLPGGLTQRSTGSGSPSGHISAVLADSGGPVSSGPQGGLSATANSVGSAAVTFSLLVNPS</sequence>
<feature type="compositionally biased region" description="Low complexity" evidence="1">
    <location>
        <begin position="912"/>
        <end position="925"/>
    </location>
</feature>
<dbReference type="InterPro" id="IPR022409">
    <property type="entry name" value="PKD/Chitinase_dom"/>
</dbReference>
<accession>A0ABN1TP90</accession>
<dbReference type="EMBL" id="BAAALG010000002">
    <property type="protein sequence ID" value="GAA1094642.1"/>
    <property type="molecule type" value="Genomic_DNA"/>
</dbReference>
<dbReference type="RefSeq" id="WP_343991629.1">
    <property type="nucleotide sequence ID" value="NZ_BAAALG010000002.1"/>
</dbReference>
<dbReference type="SMART" id="SM00089">
    <property type="entry name" value="PKD"/>
    <property type="match status" value="1"/>
</dbReference>
<keyword evidence="5" id="KW-1185">Reference proteome</keyword>
<evidence type="ECO:0000313" key="4">
    <source>
        <dbReference type="EMBL" id="GAA1094642.1"/>
    </source>
</evidence>
<dbReference type="SUPFAM" id="SSF49299">
    <property type="entry name" value="PKD domain"/>
    <property type="match status" value="1"/>
</dbReference>
<dbReference type="InterPro" id="IPR000601">
    <property type="entry name" value="PKD_dom"/>
</dbReference>
<evidence type="ECO:0000313" key="5">
    <source>
        <dbReference type="Proteomes" id="UP001501581"/>
    </source>
</evidence>
<dbReference type="Gene3D" id="2.60.40.10">
    <property type="entry name" value="Immunoglobulins"/>
    <property type="match status" value="1"/>
</dbReference>
<keyword evidence="2" id="KW-0732">Signal</keyword>
<dbReference type="PROSITE" id="PS50093">
    <property type="entry name" value="PKD"/>
    <property type="match status" value="1"/>
</dbReference>
<feature type="domain" description="PKD" evidence="3">
    <location>
        <begin position="649"/>
        <end position="727"/>
    </location>
</feature>
<feature type="chain" id="PRO_5045277022" description="PKD domain-containing protein" evidence="2">
    <location>
        <begin position="18"/>
        <end position="945"/>
    </location>
</feature>
<dbReference type="CDD" id="cd00146">
    <property type="entry name" value="PKD"/>
    <property type="match status" value="1"/>
</dbReference>
<evidence type="ECO:0000256" key="1">
    <source>
        <dbReference type="SAM" id="MobiDB-lite"/>
    </source>
</evidence>
<feature type="compositionally biased region" description="Low complexity" evidence="1">
    <location>
        <begin position="881"/>
        <end position="892"/>
    </location>
</feature>